<name>A0A0F2MFH0_SPOSC</name>
<reference evidence="1 2" key="1">
    <citation type="journal article" date="2014" name="BMC Genomics">
        <title>Comparative genomics of the major fungal agents of human and animal Sporotrichosis: Sporothrix schenckii and Sporothrix brasiliensis.</title>
        <authorList>
            <person name="Teixeira M.M."/>
            <person name="de Almeida L.G."/>
            <person name="Kubitschek-Barreira P."/>
            <person name="Alves F.L."/>
            <person name="Kioshima E.S."/>
            <person name="Abadio A.K."/>
            <person name="Fernandes L."/>
            <person name="Derengowski L.S."/>
            <person name="Ferreira K.S."/>
            <person name="Souza R.C."/>
            <person name="Ruiz J.C."/>
            <person name="de Andrade N.C."/>
            <person name="Paes H.C."/>
            <person name="Nicola A.M."/>
            <person name="Albuquerque P."/>
            <person name="Gerber A.L."/>
            <person name="Martins V.P."/>
            <person name="Peconick L.D."/>
            <person name="Neto A.V."/>
            <person name="Chaucanez C.B."/>
            <person name="Silva P.A."/>
            <person name="Cunha O.L."/>
            <person name="de Oliveira F.F."/>
            <person name="dos Santos T.C."/>
            <person name="Barros A.L."/>
            <person name="Soares M.A."/>
            <person name="de Oliveira L.M."/>
            <person name="Marini M.M."/>
            <person name="Villalobos-Duno H."/>
            <person name="Cunha M.M."/>
            <person name="de Hoog S."/>
            <person name="da Silveira J.F."/>
            <person name="Henrissat B."/>
            <person name="Nino-Vega G.A."/>
            <person name="Cisalpino P.S."/>
            <person name="Mora-Montes H.M."/>
            <person name="Almeida S.R."/>
            <person name="Stajich J.E."/>
            <person name="Lopes-Bezerra L.M."/>
            <person name="Vasconcelos A.T."/>
            <person name="Felipe M.S."/>
        </authorList>
    </citation>
    <scope>NUCLEOTIDE SEQUENCE [LARGE SCALE GENOMIC DNA]</scope>
    <source>
        <strain evidence="1 2">1099-18</strain>
    </source>
</reference>
<comment type="caution">
    <text evidence="1">The sequence shown here is derived from an EMBL/GenBank/DDBJ whole genome shotgun (WGS) entry which is preliminary data.</text>
</comment>
<dbReference type="RefSeq" id="XP_016589592.1">
    <property type="nucleotide sequence ID" value="XM_016736842.1"/>
</dbReference>
<evidence type="ECO:0000313" key="1">
    <source>
        <dbReference type="EMBL" id="KJR86916.1"/>
    </source>
</evidence>
<sequence>MDNRTEYLARLSRKLTIGSLHIRHNDEWRRWVRIRDVRAICGRMLLLDRSGSEAAELDDMGGWFRVVRLEPCCGSAPNTAFAENIVIFDKGQLEKYVRDPWGREGRAWTVGQTFEIKILRQAIFSLFGGVKGGGDHPNAEEVELRTWWMVVAGALLGPHICQSLAKKLANIDKTGGDERWNSHGKERRAWKEGVGKSDCLGGRRALALSDAEA</sequence>
<protein>
    <submittedName>
        <fullName evidence="1">Uncharacterized protein</fullName>
    </submittedName>
</protein>
<accession>A0A0F2MFH0</accession>
<dbReference type="VEuPathDB" id="FungiDB:SPSK_10421"/>
<evidence type="ECO:0000313" key="2">
    <source>
        <dbReference type="Proteomes" id="UP000033710"/>
    </source>
</evidence>
<dbReference type="Proteomes" id="UP000033710">
    <property type="component" value="Unassembled WGS sequence"/>
</dbReference>
<reference evidence="1 2" key="2">
    <citation type="journal article" date="2015" name="Eukaryot. Cell">
        <title>Asexual propagation of a virulent clone complex in a human and feline outbreak of sporotrichosis.</title>
        <authorList>
            <person name="Teixeira Mde M."/>
            <person name="Rodrigues A.M."/>
            <person name="Tsui C.K."/>
            <person name="de Almeida L.G."/>
            <person name="Van Diepeningen A.D."/>
            <person name="van den Ende B.G."/>
            <person name="Fernandes G.F."/>
            <person name="Kano R."/>
            <person name="Hamelin R.C."/>
            <person name="Lopes-Bezerra L.M."/>
            <person name="Vasconcelos A.T."/>
            <person name="de Hoog S."/>
            <person name="de Camargo Z.P."/>
            <person name="Felipe M.S."/>
        </authorList>
    </citation>
    <scope>NUCLEOTIDE SEQUENCE [LARGE SCALE GENOMIC DNA]</scope>
    <source>
        <strain evidence="1 2">1099-18</strain>
    </source>
</reference>
<dbReference type="EMBL" id="AXCR01000005">
    <property type="protein sequence ID" value="KJR86916.1"/>
    <property type="molecule type" value="Genomic_DNA"/>
</dbReference>
<proteinExistence type="predicted"/>
<gene>
    <name evidence="1" type="ORF">SPSK_10421</name>
</gene>
<dbReference type="AlphaFoldDB" id="A0A0F2MFH0"/>
<dbReference type="GeneID" id="27672119"/>
<dbReference type="KEGG" id="ssck:SPSK_10421"/>
<organism evidence="1 2">
    <name type="scientific">Sporothrix schenckii 1099-18</name>
    <dbReference type="NCBI Taxonomy" id="1397361"/>
    <lineage>
        <taxon>Eukaryota</taxon>
        <taxon>Fungi</taxon>
        <taxon>Dikarya</taxon>
        <taxon>Ascomycota</taxon>
        <taxon>Pezizomycotina</taxon>
        <taxon>Sordariomycetes</taxon>
        <taxon>Sordariomycetidae</taxon>
        <taxon>Ophiostomatales</taxon>
        <taxon>Ophiostomataceae</taxon>
        <taxon>Sporothrix</taxon>
    </lineage>
</organism>